<dbReference type="EnsemblPlants" id="AES68701">
    <property type="protein sequence ID" value="AES68701"/>
    <property type="gene ID" value="MTR_3g013860"/>
</dbReference>
<protein>
    <submittedName>
        <fullName evidence="1 3">Uncharacterized protein</fullName>
    </submittedName>
</protein>
<organism evidence="1 4">
    <name type="scientific">Medicago truncatula</name>
    <name type="common">Barrel medic</name>
    <name type="synonym">Medicago tribuloides</name>
    <dbReference type="NCBI Taxonomy" id="3880"/>
    <lineage>
        <taxon>Eukaryota</taxon>
        <taxon>Viridiplantae</taxon>
        <taxon>Streptophyta</taxon>
        <taxon>Embryophyta</taxon>
        <taxon>Tracheophyta</taxon>
        <taxon>Spermatophyta</taxon>
        <taxon>Magnoliopsida</taxon>
        <taxon>eudicotyledons</taxon>
        <taxon>Gunneridae</taxon>
        <taxon>Pentapetalae</taxon>
        <taxon>rosids</taxon>
        <taxon>fabids</taxon>
        <taxon>Fabales</taxon>
        <taxon>Fabaceae</taxon>
        <taxon>Papilionoideae</taxon>
        <taxon>50 kb inversion clade</taxon>
        <taxon>NPAAA clade</taxon>
        <taxon>Hologalegina</taxon>
        <taxon>IRL clade</taxon>
        <taxon>Trifolieae</taxon>
        <taxon>Medicago</taxon>
    </lineage>
</organism>
<reference evidence="2" key="4">
    <citation type="journal article" date="2018" name="Nat. Plants">
        <title>Whole-genome landscape of Medicago truncatula symbiotic genes.</title>
        <authorList>
            <person name="Pecrix Y."/>
            <person name="Gamas P."/>
            <person name="Carrere S."/>
        </authorList>
    </citation>
    <scope>NUCLEOTIDE SEQUENCE</scope>
    <source>
        <tissue evidence="2">Leaves</tissue>
    </source>
</reference>
<sequence length="147" mass="17152">MKLVRVPNDLISQNLFDLNELPESFDSYEIDSESFEKSIDVAETGKNSLDVIEIVEESDIESEEEGRKPVIRRMKQTWHEKDAEENTKVVDSRECVSSTFGVFDNDNLHDLNETIEEEVRRSLSREREREAVKREVMHVLKMCFNGI</sequence>
<reference evidence="1 4" key="2">
    <citation type="journal article" date="2014" name="BMC Genomics">
        <title>An improved genome release (version Mt4.0) for the model legume Medicago truncatula.</title>
        <authorList>
            <person name="Tang H."/>
            <person name="Krishnakumar V."/>
            <person name="Bidwell S."/>
            <person name="Rosen B."/>
            <person name="Chan A."/>
            <person name="Zhou S."/>
            <person name="Gentzbittel L."/>
            <person name="Childs K.L."/>
            <person name="Yandell M."/>
            <person name="Gundlach H."/>
            <person name="Mayer K.F."/>
            <person name="Schwartz D.C."/>
            <person name="Town C.D."/>
        </authorList>
    </citation>
    <scope>GENOME REANNOTATION</scope>
    <source>
        <strain evidence="3 4">cv. Jemalong A17</strain>
    </source>
</reference>
<evidence type="ECO:0000313" key="3">
    <source>
        <dbReference type="EnsemblPlants" id="AES68701"/>
    </source>
</evidence>
<dbReference type="Gramene" id="rna13486">
    <property type="protein sequence ID" value="RHN65623.1"/>
    <property type="gene ID" value="gene13486"/>
</dbReference>
<dbReference type="EMBL" id="PSQE01000003">
    <property type="protein sequence ID" value="RHN65623.1"/>
    <property type="molecule type" value="Genomic_DNA"/>
</dbReference>
<proteinExistence type="predicted"/>
<gene>
    <name evidence="1" type="ordered locus">MTR_3g013860</name>
    <name evidence="2" type="ORF">MtrunA17_Chr3g0081961</name>
</gene>
<reference evidence="1 4" key="1">
    <citation type="journal article" date="2011" name="Nature">
        <title>The Medicago genome provides insight into the evolution of rhizobial symbioses.</title>
        <authorList>
            <person name="Young N.D."/>
            <person name="Debelle F."/>
            <person name="Oldroyd G.E."/>
            <person name="Geurts R."/>
            <person name="Cannon S.B."/>
            <person name="Udvardi M.K."/>
            <person name="Benedito V.A."/>
            <person name="Mayer K.F."/>
            <person name="Gouzy J."/>
            <person name="Schoof H."/>
            <person name="Van de Peer Y."/>
            <person name="Proost S."/>
            <person name="Cook D.R."/>
            <person name="Meyers B.C."/>
            <person name="Spannagl M."/>
            <person name="Cheung F."/>
            <person name="De Mita S."/>
            <person name="Krishnakumar V."/>
            <person name="Gundlach H."/>
            <person name="Zhou S."/>
            <person name="Mudge J."/>
            <person name="Bharti A.K."/>
            <person name="Murray J.D."/>
            <person name="Naoumkina M.A."/>
            <person name="Rosen B."/>
            <person name="Silverstein K.A."/>
            <person name="Tang H."/>
            <person name="Rombauts S."/>
            <person name="Zhao P.X."/>
            <person name="Zhou P."/>
            <person name="Barbe V."/>
            <person name="Bardou P."/>
            <person name="Bechner M."/>
            <person name="Bellec A."/>
            <person name="Berger A."/>
            <person name="Berges H."/>
            <person name="Bidwell S."/>
            <person name="Bisseling T."/>
            <person name="Choisne N."/>
            <person name="Couloux A."/>
            <person name="Denny R."/>
            <person name="Deshpande S."/>
            <person name="Dai X."/>
            <person name="Doyle J.J."/>
            <person name="Dudez A.M."/>
            <person name="Farmer A.D."/>
            <person name="Fouteau S."/>
            <person name="Franken C."/>
            <person name="Gibelin C."/>
            <person name="Gish J."/>
            <person name="Goldstein S."/>
            <person name="Gonzalez A.J."/>
            <person name="Green P.J."/>
            <person name="Hallab A."/>
            <person name="Hartog M."/>
            <person name="Hua A."/>
            <person name="Humphray S.J."/>
            <person name="Jeong D.H."/>
            <person name="Jing Y."/>
            <person name="Jocker A."/>
            <person name="Kenton S.M."/>
            <person name="Kim D.J."/>
            <person name="Klee K."/>
            <person name="Lai H."/>
            <person name="Lang C."/>
            <person name="Lin S."/>
            <person name="Macmil S.L."/>
            <person name="Magdelenat G."/>
            <person name="Matthews L."/>
            <person name="McCorrison J."/>
            <person name="Monaghan E.L."/>
            <person name="Mun J.H."/>
            <person name="Najar F.Z."/>
            <person name="Nicholson C."/>
            <person name="Noirot C."/>
            <person name="O'Bleness M."/>
            <person name="Paule C.R."/>
            <person name="Poulain J."/>
            <person name="Prion F."/>
            <person name="Qin B."/>
            <person name="Qu C."/>
            <person name="Retzel E.F."/>
            <person name="Riddle C."/>
            <person name="Sallet E."/>
            <person name="Samain S."/>
            <person name="Samson N."/>
            <person name="Sanders I."/>
            <person name="Saurat O."/>
            <person name="Scarpelli C."/>
            <person name="Schiex T."/>
            <person name="Segurens B."/>
            <person name="Severin A.J."/>
            <person name="Sherrier D.J."/>
            <person name="Shi R."/>
            <person name="Sims S."/>
            <person name="Singer S.R."/>
            <person name="Sinharoy S."/>
            <person name="Sterck L."/>
            <person name="Viollet A."/>
            <person name="Wang B.B."/>
            <person name="Wang K."/>
            <person name="Wang M."/>
            <person name="Wang X."/>
            <person name="Warfsmann J."/>
            <person name="Weissenbach J."/>
            <person name="White D.D."/>
            <person name="White J.D."/>
            <person name="Wiley G.B."/>
            <person name="Wincker P."/>
            <person name="Xing Y."/>
            <person name="Yang L."/>
            <person name="Yao Z."/>
            <person name="Ying F."/>
            <person name="Zhai J."/>
            <person name="Zhou L."/>
            <person name="Zuber A."/>
            <person name="Denarie J."/>
            <person name="Dixon R.A."/>
            <person name="May G.D."/>
            <person name="Schwartz D.C."/>
            <person name="Rogers J."/>
            <person name="Quetier F."/>
            <person name="Town C.D."/>
            <person name="Roe B.A."/>
        </authorList>
    </citation>
    <scope>NUCLEOTIDE SEQUENCE [LARGE SCALE GENOMIC DNA]</scope>
    <source>
        <strain evidence="1">A17</strain>
        <strain evidence="3 4">cv. Jemalong A17</strain>
    </source>
</reference>
<dbReference type="HOGENOM" id="CLU_1770804_0_0_1"/>
<dbReference type="Proteomes" id="UP000002051">
    <property type="component" value="Chromosome 3"/>
</dbReference>
<reference evidence="3" key="3">
    <citation type="submission" date="2015-04" db="UniProtKB">
        <authorList>
            <consortium name="EnsemblPlants"/>
        </authorList>
    </citation>
    <scope>IDENTIFICATION</scope>
    <source>
        <strain evidence="3">cv. Jemalong A17</strain>
    </source>
</reference>
<evidence type="ECO:0000313" key="2">
    <source>
        <dbReference type="EMBL" id="RHN65623.1"/>
    </source>
</evidence>
<evidence type="ECO:0000313" key="4">
    <source>
        <dbReference type="Proteomes" id="UP000002051"/>
    </source>
</evidence>
<dbReference type="Proteomes" id="UP000265566">
    <property type="component" value="Chromosome 3"/>
</dbReference>
<accession>G7IYN9</accession>
<keyword evidence="4" id="KW-1185">Reference proteome</keyword>
<dbReference type="AlphaFoldDB" id="G7IYN9"/>
<name>G7IYN9_MEDTR</name>
<dbReference type="PaxDb" id="3880-AES68701"/>
<dbReference type="EMBL" id="CM001219">
    <property type="protein sequence ID" value="AES68701.1"/>
    <property type="molecule type" value="Genomic_DNA"/>
</dbReference>
<evidence type="ECO:0000313" key="1">
    <source>
        <dbReference type="EMBL" id="AES68701.1"/>
    </source>
</evidence>